<gene>
    <name evidence="1" type="ORF">ACFOUW_28130</name>
</gene>
<evidence type="ECO:0000313" key="2">
    <source>
        <dbReference type="Proteomes" id="UP001595699"/>
    </source>
</evidence>
<accession>A0ABV7YIE9</accession>
<protein>
    <recommendedName>
        <fullName evidence="3">Transposase</fullName>
    </recommendedName>
</protein>
<evidence type="ECO:0008006" key="3">
    <source>
        <dbReference type="Google" id="ProtNLM"/>
    </source>
</evidence>
<dbReference type="RefSeq" id="WP_239554148.1">
    <property type="nucleotide sequence ID" value="NZ_JAFBCM010000001.1"/>
</dbReference>
<comment type="caution">
    <text evidence="1">The sequence shown here is derived from an EMBL/GenBank/DDBJ whole genome shotgun (WGS) entry which is preliminary data.</text>
</comment>
<reference evidence="2" key="1">
    <citation type="journal article" date="2019" name="Int. J. Syst. Evol. Microbiol.">
        <title>The Global Catalogue of Microorganisms (GCM) 10K type strain sequencing project: providing services to taxonomists for standard genome sequencing and annotation.</title>
        <authorList>
            <consortium name="The Broad Institute Genomics Platform"/>
            <consortium name="The Broad Institute Genome Sequencing Center for Infectious Disease"/>
            <person name="Wu L."/>
            <person name="Ma J."/>
        </authorList>
    </citation>
    <scope>NUCLEOTIDE SEQUENCE [LARGE SCALE GENOMIC DNA]</scope>
    <source>
        <strain evidence="2">CGMCC 4.7241</strain>
    </source>
</reference>
<evidence type="ECO:0000313" key="1">
    <source>
        <dbReference type="EMBL" id="MFC3764737.1"/>
    </source>
</evidence>
<name>A0ABV7YIE9_9ACTN</name>
<dbReference type="EMBL" id="JBHRZH010000032">
    <property type="protein sequence ID" value="MFC3764737.1"/>
    <property type="molecule type" value="Genomic_DNA"/>
</dbReference>
<sequence length="106" mass="12507">MARILDLYDHPPADRFDGRVICVDEFGPLNLQPRPGRGWFPLGRPDRRRATYTRRGGVRHMFAALDLATGLMFYRFRDRKRWMEFADINKDFCKQLRPASRSESCT</sequence>
<organism evidence="1 2">
    <name type="scientific">Tenggerimyces flavus</name>
    <dbReference type="NCBI Taxonomy" id="1708749"/>
    <lineage>
        <taxon>Bacteria</taxon>
        <taxon>Bacillati</taxon>
        <taxon>Actinomycetota</taxon>
        <taxon>Actinomycetes</taxon>
        <taxon>Propionibacteriales</taxon>
        <taxon>Nocardioidaceae</taxon>
        <taxon>Tenggerimyces</taxon>
    </lineage>
</organism>
<proteinExistence type="predicted"/>
<dbReference type="Proteomes" id="UP001595699">
    <property type="component" value="Unassembled WGS sequence"/>
</dbReference>
<keyword evidence="2" id="KW-1185">Reference proteome</keyword>